<dbReference type="EMBL" id="HBEC01011892">
    <property type="protein sequence ID" value="CAD8285423.1"/>
    <property type="molecule type" value="Transcribed_RNA"/>
</dbReference>
<sequence length="165" mass="17326">MGPNDFDHVALIKSLTIKDLRVQTRARGLSPAGCMDTLRERLTDHMLSSQDFSLRSEDGSVLTTVAVTAGAASKNGDLKNNYSRPGGQNVGNFLTDRASSRVLAPPGGGSQIVFGDEGPQRDQKGNAHGNNYSRPGGQNVGNFIGDRPSSRVSAPAGGKSQIVFG</sequence>
<feature type="domain" description="SAP" evidence="3">
    <location>
        <begin position="12"/>
        <end position="46"/>
    </location>
</feature>
<accession>A0A7R9V5W1</accession>
<dbReference type="InterPro" id="IPR003034">
    <property type="entry name" value="SAP_dom"/>
</dbReference>
<feature type="region of interest" description="Disordered" evidence="2">
    <location>
        <begin position="102"/>
        <end position="165"/>
    </location>
</feature>
<dbReference type="PANTHER" id="PTHR33403:SF31">
    <property type="entry name" value="PROTEIN SPIRAL1-LIKE 1"/>
    <property type="match status" value="1"/>
</dbReference>
<dbReference type="GO" id="GO:0043622">
    <property type="term" value="P:cortical microtubule organization"/>
    <property type="evidence" value="ECO:0007669"/>
    <property type="project" value="InterPro"/>
</dbReference>
<evidence type="ECO:0000256" key="1">
    <source>
        <dbReference type="ARBA" id="ARBA00009656"/>
    </source>
</evidence>
<organism evidence="4">
    <name type="scientific">Chlamydomonas euryale</name>
    <dbReference type="NCBI Taxonomy" id="1486919"/>
    <lineage>
        <taxon>Eukaryota</taxon>
        <taxon>Viridiplantae</taxon>
        <taxon>Chlorophyta</taxon>
        <taxon>core chlorophytes</taxon>
        <taxon>Chlorophyceae</taxon>
        <taxon>CS clade</taxon>
        <taxon>Chlamydomonadales</taxon>
        <taxon>Chlamydomonadaceae</taxon>
        <taxon>Chlamydomonas</taxon>
    </lineage>
</organism>
<comment type="similarity">
    <text evidence="1">Belongs to the SPIRAL1 family.</text>
</comment>
<proteinExistence type="inferred from homology"/>
<evidence type="ECO:0000256" key="2">
    <source>
        <dbReference type="SAM" id="MobiDB-lite"/>
    </source>
</evidence>
<dbReference type="AlphaFoldDB" id="A0A7R9V5W1"/>
<dbReference type="GO" id="GO:0010005">
    <property type="term" value="C:cortical microtubule, transverse to long axis"/>
    <property type="evidence" value="ECO:0007669"/>
    <property type="project" value="TreeGrafter"/>
</dbReference>
<dbReference type="PROSITE" id="PS50800">
    <property type="entry name" value="SAP"/>
    <property type="match status" value="1"/>
</dbReference>
<evidence type="ECO:0000259" key="3">
    <source>
        <dbReference type="PROSITE" id="PS50800"/>
    </source>
</evidence>
<reference evidence="4" key="1">
    <citation type="submission" date="2021-01" db="EMBL/GenBank/DDBJ databases">
        <authorList>
            <person name="Corre E."/>
            <person name="Pelletier E."/>
            <person name="Niang G."/>
            <person name="Scheremetjew M."/>
            <person name="Finn R."/>
            <person name="Kale V."/>
            <person name="Holt S."/>
            <person name="Cochrane G."/>
            <person name="Meng A."/>
            <person name="Brown T."/>
            <person name="Cohen L."/>
        </authorList>
    </citation>
    <scope>NUCLEOTIDE SEQUENCE</scope>
    <source>
        <strain evidence="4">CCMP219</strain>
    </source>
</reference>
<gene>
    <name evidence="4" type="ORF">CEUR00632_LOCUS5461</name>
</gene>
<dbReference type="InterPro" id="IPR039613">
    <property type="entry name" value="SPR1/2/3/4/5"/>
</dbReference>
<evidence type="ECO:0000313" key="4">
    <source>
        <dbReference type="EMBL" id="CAD8285423.1"/>
    </source>
</evidence>
<protein>
    <recommendedName>
        <fullName evidence="3">SAP domain-containing protein</fullName>
    </recommendedName>
</protein>
<name>A0A7R9V5W1_9CHLO</name>
<dbReference type="PANTHER" id="PTHR33403">
    <property type="entry name" value="SPR1"/>
    <property type="match status" value="1"/>
</dbReference>